<sequence>MHRPLILKIGDEIDLHDLAARLGAMGYVRASLVESQGQFSLRGGIIDIFPTNAGAPVRVEFFGDEVDSIRSFNIASQRSVEKLKGINIYGCRQVALTEDNVAKALAQLTGPYPEWLEEEVGKLKDMHYFEGIDKYLPFLYGKAATVMDYLSPDALVIVDEPEETLQAAQQHLSQQVSYIDHLAEHRSIIKPPYPYFRKPKEILSRTRLELTSLGEAKSTLAIKASPVQPLAGRVEQLSDRINDYLGLGLTVILALHDRGQLDKMAQILGNSKIPYTSGAGESVGDAKTVLLVTGDISGGFTSPDLGLALISYTDIFGRKAIQQKSIAQSKGRAIADIADLKAGDYVVHSTHGIAVYGGLQRREVAGIVRDYALLEYAGTDRLFVPIEQLDRITKYIGVAGEAPIVSRLGGSEWLKAKKKAKASVKKVAYDLLSLYAERSKARGTAFTPDSPWQQELEDAFAYQETPDQLTAIDDVKKDMEDVKPMDRLICGDVGYGKTEVAVRAAFKAIVDGKQVMVLVPTTILAQQHYTTFNERLSQFPVTVEMISRFKSPAQQKDIITRFNKGKVDVLIGTHRLFSQDVKPFDLGLVVIDEEQRFGVNHKEKLRNFKKSVDVLTLSATPIPRTLQMSIAGVRDMSVIETPPEHRQPIITHVGRYDQEMVVQAVRRELGRGGQIYYVHNRVDTIDRVAARLHALIPEARVAVAHGQMSEHQLEKIMLAFLAKKYDVLVCTTIIESGIDIPSVNTLIVDMAEILGLAQLYQLRGRVGRSDQRAYAYFFFSPQRILTLQAFERLKTISDFTELGSGMKIALRDLEIRGAGDLLGAEQHGHMSAIGFELYCQMLREAIEQFEGKPVFEPVEIRIDLPVNAYLPDTYIAEESLRIETYKRIIMARDIDDVRQALFELKDRFGTPPQAVNTLLDIAKLRLLARHLGITEITYQNGRIRISSLRLTKQQEMVLANQYDNVAFHSQRNYLVVTKLVQDQIIAFLLALFDDIIIVLTTEVMKSQKAR</sequence>
<evidence type="ECO:0000256" key="5">
    <source>
        <dbReference type="ARBA" id="ARBA00022801"/>
    </source>
</evidence>
<reference evidence="17" key="1">
    <citation type="submission" date="2017-09" db="EMBL/GenBank/DDBJ databases">
        <title>Depth-based differentiation of microbial function through sediment-hosted aquifers and enrichment of novel symbionts in the deep terrestrial subsurface.</title>
        <authorList>
            <person name="Probst A.J."/>
            <person name="Ladd B."/>
            <person name="Jarett J.K."/>
            <person name="Geller-Mcgrath D.E."/>
            <person name="Sieber C.M.K."/>
            <person name="Emerson J.B."/>
            <person name="Anantharaman K."/>
            <person name="Thomas B.C."/>
            <person name="Malmstrom R."/>
            <person name="Stieglmeier M."/>
            <person name="Klingl A."/>
            <person name="Woyke T."/>
            <person name="Ryan C.M."/>
            <person name="Banfield J.F."/>
        </authorList>
    </citation>
    <scope>NUCLEOTIDE SEQUENCE [LARGE SCALE GENOMIC DNA]</scope>
</reference>
<name>A0A2M7T5W0_9ACTN</name>
<comment type="subcellular location">
    <subcellularLocation>
        <location evidence="1 13">Cytoplasm</location>
    </subcellularLocation>
</comment>
<dbReference type="Pfam" id="PF00271">
    <property type="entry name" value="Helicase_C"/>
    <property type="match status" value="1"/>
</dbReference>
<dbReference type="SUPFAM" id="SSF141259">
    <property type="entry name" value="CarD-like"/>
    <property type="match status" value="1"/>
</dbReference>
<evidence type="ECO:0000256" key="2">
    <source>
        <dbReference type="ARBA" id="ARBA00022490"/>
    </source>
</evidence>
<dbReference type="AlphaFoldDB" id="A0A2M7T5W0"/>
<dbReference type="SMART" id="SM00982">
    <property type="entry name" value="TRCF"/>
    <property type="match status" value="1"/>
</dbReference>
<dbReference type="SMART" id="SM00490">
    <property type="entry name" value="HELICc"/>
    <property type="match status" value="1"/>
</dbReference>
<keyword evidence="7 13" id="KW-0067">ATP-binding</keyword>
<keyword evidence="6" id="KW-0347">Helicase</keyword>
<feature type="domain" description="Helicase C-terminal" evidence="15">
    <location>
        <begin position="655"/>
        <end position="814"/>
    </location>
</feature>
<evidence type="ECO:0000256" key="1">
    <source>
        <dbReference type="ARBA" id="ARBA00004496"/>
    </source>
</evidence>
<dbReference type="FunFam" id="3.40.50.300:FF:000546">
    <property type="entry name" value="Transcription-repair-coupling factor"/>
    <property type="match status" value="1"/>
</dbReference>
<dbReference type="SUPFAM" id="SSF143517">
    <property type="entry name" value="TRCF domain-like"/>
    <property type="match status" value="1"/>
</dbReference>
<gene>
    <name evidence="13 16" type="primary">mfd</name>
    <name evidence="16" type="ORF">COY37_09690</name>
</gene>
<dbReference type="NCBIfam" id="TIGR00580">
    <property type="entry name" value="mfd"/>
    <property type="match status" value="1"/>
</dbReference>
<evidence type="ECO:0000259" key="15">
    <source>
        <dbReference type="PROSITE" id="PS51194"/>
    </source>
</evidence>
<organism evidence="16 17">
    <name type="scientific">Candidatus Aquicultor secundus</name>
    <dbReference type="NCBI Taxonomy" id="1973895"/>
    <lineage>
        <taxon>Bacteria</taxon>
        <taxon>Bacillati</taxon>
        <taxon>Actinomycetota</taxon>
        <taxon>Candidatus Aquicultoria</taxon>
        <taxon>Candidatus Aquicultorales</taxon>
        <taxon>Candidatus Aquicultoraceae</taxon>
        <taxon>Candidatus Aquicultor</taxon>
    </lineage>
</organism>
<dbReference type="Gene3D" id="3.90.1150.50">
    <property type="entry name" value="Transcription-repair-coupling factor, D7 domain"/>
    <property type="match status" value="1"/>
</dbReference>
<dbReference type="PANTHER" id="PTHR47964:SF1">
    <property type="entry name" value="ATP-DEPENDENT DNA HELICASE HOMOLOG RECG, CHLOROPLASTIC"/>
    <property type="match status" value="1"/>
</dbReference>
<dbReference type="InterPro" id="IPR027417">
    <property type="entry name" value="P-loop_NTPase"/>
</dbReference>
<dbReference type="InterPro" id="IPR004576">
    <property type="entry name" value="Mfd"/>
</dbReference>
<dbReference type="Gene3D" id="3.30.2060.10">
    <property type="entry name" value="Penicillin-binding protein 1b domain"/>
    <property type="match status" value="1"/>
</dbReference>
<evidence type="ECO:0000256" key="3">
    <source>
        <dbReference type="ARBA" id="ARBA00022741"/>
    </source>
</evidence>
<dbReference type="InterPro" id="IPR003711">
    <property type="entry name" value="CarD-like/TRCF_RID"/>
</dbReference>
<keyword evidence="5 13" id="KW-0378">Hydrolase</keyword>
<dbReference type="Proteomes" id="UP000230956">
    <property type="component" value="Unassembled WGS sequence"/>
</dbReference>
<dbReference type="GO" id="GO:0005737">
    <property type="term" value="C:cytoplasm"/>
    <property type="evidence" value="ECO:0007669"/>
    <property type="project" value="UniProtKB-SubCell"/>
</dbReference>
<evidence type="ECO:0000256" key="9">
    <source>
        <dbReference type="ARBA" id="ARBA00023204"/>
    </source>
</evidence>
<comment type="similarity">
    <text evidence="10 13">In the N-terminal section; belongs to the UvrB family.</text>
</comment>
<dbReference type="SUPFAM" id="SSF52540">
    <property type="entry name" value="P-loop containing nucleoside triphosphate hydrolases"/>
    <property type="match status" value="4"/>
</dbReference>
<dbReference type="PANTHER" id="PTHR47964">
    <property type="entry name" value="ATP-DEPENDENT DNA HELICASE HOMOLOG RECG, CHLOROPLASTIC"/>
    <property type="match status" value="1"/>
</dbReference>
<keyword evidence="4 13" id="KW-0227">DNA damage</keyword>
<dbReference type="InterPro" id="IPR047112">
    <property type="entry name" value="RecG/Mfd"/>
</dbReference>
<comment type="function">
    <text evidence="13">Couples transcription and DNA repair by recognizing RNA polymerase (RNAP) stalled at DNA lesions. Mediates ATP-dependent release of RNAP and its truncated transcript from the DNA, and recruitment of nucleotide excision repair machinery to the damaged site.</text>
</comment>
<evidence type="ECO:0000256" key="6">
    <source>
        <dbReference type="ARBA" id="ARBA00022806"/>
    </source>
</evidence>
<comment type="similarity">
    <text evidence="11 13">In the C-terminal section; belongs to the helicase family. RecG subfamily.</text>
</comment>
<dbReference type="HAMAP" id="MF_00969">
    <property type="entry name" value="TRCF"/>
    <property type="match status" value="1"/>
</dbReference>
<dbReference type="GO" id="GO:0016787">
    <property type="term" value="F:hydrolase activity"/>
    <property type="evidence" value="ECO:0007669"/>
    <property type="project" value="UniProtKB-KW"/>
</dbReference>
<dbReference type="Pfam" id="PF03461">
    <property type="entry name" value="TRCF"/>
    <property type="match status" value="1"/>
</dbReference>
<evidence type="ECO:0000256" key="10">
    <source>
        <dbReference type="ARBA" id="ARBA00061104"/>
    </source>
</evidence>
<evidence type="ECO:0000256" key="12">
    <source>
        <dbReference type="ARBA" id="ARBA00070128"/>
    </source>
</evidence>
<dbReference type="InterPro" id="IPR005118">
    <property type="entry name" value="TRCF_C"/>
</dbReference>
<dbReference type="GO" id="GO:0005524">
    <property type="term" value="F:ATP binding"/>
    <property type="evidence" value="ECO:0007669"/>
    <property type="project" value="UniProtKB-UniRule"/>
</dbReference>
<dbReference type="SMART" id="SM01058">
    <property type="entry name" value="CarD_TRCF"/>
    <property type="match status" value="1"/>
</dbReference>
<accession>A0A2M7T5W0</accession>
<keyword evidence="8 13" id="KW-0238">DNA-binding</keyword>
<dbReference type="PROSITE" id="PS51192">
    <property type="entry name" value="HELICASE_ATP_BIND_1"/>
    <property type="match status" value="1"/>
</dbReference>
<dbReference type="Pfam" id="PF02559">
    <property type="entry name" value="CarD_TRCF_RID"/>
    <property type="match status" value="1"/>
</dbReference>
<dbReference type="InterPro" id="IPR011545">
    <property type="entry name" value="DEAD/DEAH_box_helicase_dom"/>
</dbReference>
<evidence type="ECO:0000313" key="16">
    <source>
        <dbReference type="EMBL" id="PIZ35847.1"/>
    </source>
</evidence>
<keyword evidence="9 13" id="KW-0234">DNA repair</keyword>
<keyword evidence="2 13" id="KW-0963">Cytoplasm</keyword>
<dbReference type="GO" id="GO:0003678">
    <property type="term" value="F:DNA helicase activity"/>
    <property type="evidence" value="ECO:0007669"/>
    <property type="project" value="TreeGrafter"/>
</dbReference>
<dbReference type="InterPro" id="IPR014001">
    <property type="entry name" value="Helicase_ATP-bd"/>
</dbReference>
<dbReference type="CDD" id="cd17991">
    <property type="entry name" value="DEXHc_TRCF"/>
    <property type="match status" value="1"/>
</dbReference>
<comment type="caution">
    <text evidence="16">The sequence shown here is derived from an EMBL/GenBank/DDBJ whole genome shotgun (WGS) entry which is preliminary data.</text>
</comment>
<evidence type="ECO:0000259" key="14">
    <source>
        <dbReference type="PROSITE" id="PS51192"/>
    </source>
</evidence>
<proteinExistence type="inferred from homology"/>
<evidence type="ECO:0000256" key="7">
    <source>
        <dbReference type="ARBA" id="ARBA00022840"/>
    </source>
</evidence>
<dbReference type="InterPro" id="IPR001650">
    <property type="entry name" value="Helicase_C-like"/>
</dbReference>
<keyword evidence="3 13" id="KW-0547">Nucleotide-binding</keyword>
<evidence type="ECO:0000256" key="4">
    <source>
        <dbReference type="ARBA" id="ARBA00022763"/>
    </source>
</evidence>
<dbReference type="EMBL" id="PFNG01000224">
    <property type="protein sequence ID" value="PIZ35847.1"/>
    <property type="molecule type" value="Genomic_DNA"/>
</dbReference>
<dbReference type="Gene3D" id="2.40.10.170">
    <property type="match status" value="1"/>
</dbReference>
<dbReference type="Pfam" id="PF00270">
    <property type="entry name" value="DEAD"/>
    <property type="match status" value="1"/>
</dbReference>
<dbReference type="Gene3D" id="3.40.50.11180">
    <property type="match status" value="1"/>
</dbReference>
<evidence type="ECO:0000256" key="11">
    <source>
        <dbReference type="ARBA" id="ARBA00061399"/>
    </source>
</evidence>
<dbReference type="InterPro" id="IPR041471">
    <property type="entry name" value="UvrB_inter"/>
</dbReference>
<feature type="domain" description="Helicase ATP-binding" evidence="14">
    <location>
        <begin position="478"/>
        <end position="639"/>
    </location>
</feature>
<dbReference type="InterPro" id="IPR037235">
    <property type="entry name" value="TRCF-like_C_D7"/>
</dbReference>
<dbReference type="GO" id="GO:0000716">
    <property type="term" value="P:transcription-coupled nucleotide-excision repair, DNA damage recognition"/>
    <property type="evidence" value="ECO:0007669"/>
    <property type="project" value="UniProtKB-UniRule"/>
</dbReference>
<evidence type="ECO:0000313" key="17">
    <source>
        <dbReference type="Proteomes" id="UP000230956"/>
    </source>
</evidence>
<dbReference type="Gene3D" id="3.40.50.300">
    <property type="entry name" value="P-loop containing nucleotide triphosphate hydrolases"/>
    <property type="match status" value="2"/>
</dbReference>
<dbReference type="InterPro" id="IPR036101">
    <property type="entry name" value="CarD-like/TRCF_RID_sf"/>
</dbReference>
<dbReference type="GO" id="GO:0003684">
    <property type="term" value="F:damaged DNA binding"/>
    <property type="evidence" value="ECO:0007669"/>
    <property type="project" value="InterPro"/>
</dbReference>
<dbReference type="GO" id="GO:0006355">
    <property type="term" value="P:regulation of DNA-templated transcription"/>
    <property type="evidence" value="ECO:0007669"/>
    <property type="project" value="UniProtKB-UniRule"/>
</dbReference>
<evidence type="ECO:0000256" key="13">
    <source>
        <dbReference type="HAMAP-Rule" id="MF_00969"/>
    </source>
</evidence>
<dbReference type="Pfam" id="PF17757">
    <property type="entry name" value="UvrB_inter"/>
    <property type="match status" value="1"/>
</dbReference>
<protein>
    <recommendedName>
        <fullName evidence="12 13">Transcription-repair-coupling factor</fullName>
        <shortName evidence="13">TRCF</shortName>
        <ecNumber evidence="13">3.6.4.-</ecNumber>
    </recommendedName>
</protein>
<dbReference type="EC" id="3.6.4.-" evidence="13"/>
<dbReference type="PROSITE" id="PS51194">
    <property type="entry name" value="HELICASE_CTER"/>
    <property type="match status" value="1"/>
</dbReference>
<dbReference type="SMART" id="SM00487">
    <property type="entry name" value="DEXDc"/>
    <property type="match status" value="1"/>
</dbReference>
<evidence type="ECO:0000256" key="8">
    <source>
        <dbReference type="ARBA" id="ARBA00023125"/>
    </source>
</evidence>